<proteinExistence type="predicted"/>
<sequence>MNRETEAASDSDATPGDTRPYIHVRPTGTPLDPQTIAAQFERLHGLVEVTNSGASGIRDALFETTTLRGALALDEETPVRLEVLLVAPGGPEPALEYYLGCEPVSQLERIERSYELLFPGGYELTRRELSLTDRLSSRSTRSEGADTATVEDTEADAPTPVRAIQWTGRGERRQDWQTRLTPYAAFEDAEEGRSTAPPLAEVASLLANAPYPAVYQALAEPFEDYTWAVELREDDLKEGVETWGGKLAALIWGTPSERKANREAKRRVEQRHRRHSEYEPSSYWGDYDTGSTTSSDSASERNYSRFTESRLADLETKDATHAFAVTARAVVCEPPIDSTDHHTAPEPPTQATDGGPTLAEDVTRPPTHPAENARTAETAASESGSTETVTDTRSLDGLMAALCDVLEHAGGEHYHLEGRETSPEKTWAALLGRDHAAPDHDRFTTWFPWTQNRSACIVTDPSTLGLFTLCSGATLPEPARRALAPTPAEQRALEPLSAEQVKRYRTTGFTLGRLLDHNDEPGDLLALPPALQSRHTALFAPTGAGKSTLFERAIVDNRAATDGADIAILPKGDGMADELLKAHFARYGTLDDVYYFDCADVLPAMGFFDIRADLEVGISRETAVDDRITHYVEIVKGLMGADAYGSAKRSTDVLTYLLRALFDPVNGSDAFSHAELVDAVARMTARQAPPPVIDDDLAALLEGVVANRGDSFDAIMQGVSTRIEKVPADRRLARLFGYVATTDSEDASPRHVTVDEPEPDSTEPRFDLDALLNERATIIIDTGSLRGDARRAITLVVLSQLWAALRRRAASDGDDDRPFVNCYIEEAATVADTGLLGELLSQSRSFGLGITLAMQFPRQLQTASQRAYDEVLNDVGTILAGPVQYDPRLAERLATDEIDATAMAARLRRLRAGQWLATLPAPFGSSPPQPCLLASPAPPRGHPASDEPLDRTEQVLYEAAAARCLHRTVQEAGLPLSTTQRYTPDGTPAEPSPEDDDARRPRVDTPLPYTTRFPRGLRYDAERHAIVCARCESTYDPDAEGMRRALACHPRGRTDPDDVPITELTLKLSPTERHHTGYTDAQLMFLQAVYNAQQGRYRAPEFDLVFDTMLRLQEYVGIDTEAVDELLDAGVLRHDGDHPQRLYTVATEGRHLLNEGHRQGIAFGHATGDLGESSQHTLGVEAGRRYLETNYLDDPDSPVIEIVPYFEPNHDAINPSGNAERLDVVGLDREGEVVIVIEVERINNDLAEAAPADFDKIAACDPEEAIWITMTQSDGHRLLRALNDPADGEPRVTQTYAETTALQRFNLDTPGCTAIYPVTWIRDRIDRDG</sequence>
<dbReference type="GeneID" id="74943725"/>
<feature type="compositionally biased region" description="Polar residues" evidence="1">
    <location>
        <begin position="378"/>
        <end position="390"/>
    </location>
</feature>
<dbReference type="KEGG" id="ssai:N0B31_14845"/>
<gene>
    <name evidence="2" type="ORF">N0B31_14845</name>
</gene>
<dbReference type="Gene3D" id="3.40.50.300">
    <property type="entry name" value="P-loop containing nucleotide triphosphate hydrolases"/>
    <property type="match status" value="1"/>
</dbReference>
<name>A0A9E7R0P7_9EURY</name>
<dbReference type="Proteomes" id="UP001057580">
    <property type="component" value="Chromosome"/>
</dbReference>
<dbReference type="SUPFAM" id="SSF52540">
    <property type="entry name" value="P-loop containing nucleoside triphosphate hydrolases"/>
    <property type="match status" value="1"/>
</dbReference>
<dbReference type="RefSeq" id="WP_260592407.1">
    <property type="nucleotide sequence ID" value="NZ_CP104003.1"/>
</dbReference>
<dbReference type="PANTHER" id="PTHR30121:SF6">
    <property type="entry name" value="SLR6007 PROTEIN"/>
    <property type="match status" value="1"/>
</dbReference>
<dbReference type="EMBL" id="CP104003">
    <property type="protein sequence ID" value="UWM53413.1"/>
    <property type="molecule type" value="Genomic_DNA"/>
</dbReference>
<feature type="region of interest" description="Disordered" evidence="1">
    <location>
        <begin position="975"/>
        <end position="1011"/>
    </location>
</feature>
<feature type="region of interest" description="Disordered" evidence="1">
    <location>
        <begin position="1"/>
        <end position="28"/>
    </location>
</feature>
<feature type="region of interest" description="Disordered" evidence="1">
    <location>
        <begin position="335"/>
        <end position="390"/>
    </location>
</feature>
<dbReference type="PANTHER" id="PTHR30121">
    <property type="entry name" value="UNCHARACTERIZED PROTEIN YJGR-RELATED"/>
    <property type="match status" value="1"/>
</dbReference>
<feature type="compositionally biased region" description="Pro residues" evidence="1">
    <location>
        <begin position="926"/>
        <end position="941"/>
    </location>
</feature>
<accession>A0A9E7R0P7</accession>
<dbReference type="InterPro" id="IPR027417">
    <property type="entry name" value="P-loop_NTPase"/>
</dbReference>
<feature type="region of interest" description="Disordered" evidence="1">
    <location>
        <begin position="926"/>
        <end position="948"/>
    </location>
</feature>
<feature type="compositionally biased region" description="Low complexity" evidence="1">
    <location>
        <begin position="286"/>
        <end position="297"/>
    </location>
</feature>
<feature type="compositionally biased region" description="Basic and acidic residues" evidence="1">
    <location>
        <begin position="258"/>
        <end position="267"/>
    </location>
</feature>
<protein>
    <recommendedName>
        <fullName evidence="4">ATP-binding protein</fullName>
    </recommendedName>
</protein>
<evidence type="ECO:0000256" key="1">
    <source>
        <dbReference type="SAM" id="MobiDB-lite"/>
    </source>
</evidence>
<feature type="region of interest" description="Disordered" evidence="1">
    <location>
        <begin position="258"/>
        <end position="302"/>
    </location>
</feature>
<evidence type="ECO:0000313" key="2">
    <source>
        <dbReference type="EMBL" id="UWM53413.1"/>
    </source>
</evidence>
<keyword evidence="3" id="KW-1185">Reference proteome</keyword>
<dbReference type="InterPro" id="IPR051162">
    <property type="entry name" value="T4SS_component"/>
</dbReference>
<reference evidence="2" key="1">
    <citation type="submission" date="2022-09" db="EMBL/GenBank/DDBJ databases">
        <title>Diverse halophilic archaea isolated from saline environments.</title>
        <authorList>
            <person name="Cui H.-L."/>
        </authorList>
    </citation>
    <scope>NUCLEOTIDE SEQUENCE</scope>
    <source>
        <strain evidence="2">ZS-35-S2</strain>
    </source>
</reference>
<evidence type="ECO:0000313" key="3">
    <source>
        <dbReference type="Proteomes" id="UP001057580"/>
    </source>
</evidence>
<organism evidence="2 3">
    <name type="scientific">Salinirubellus salinus</name>
    <dbReference type="NCBI Taxonomy" id="1364945"/>
    <lineage>
        <taxon>Archaea</taxon>
        <taxon>Methanobacteriati</taxon>
        <taxon>Methanobacteriota</taxon>
        <taxon>Stenosarchaea group</taxon>
        <taxon>Halobacteria</taxon>
        <taxon>Halobacteriales</taxon>
        <taxon>Natronomonadaceae</taxon>
        <taxon>Salinirubellus</taxon>
    </lineage>
</organism>
<evidence type="ECO:0008006" key="4">
    <source>
        <dbReference type="Google" id="ProtNLM"/>
    </source>
</evidence>
<feature type="region of interest" description="Disordered" evidence="1">
    <location>
        <begin position="133"/>
        <end position="154"/>
    </location>
</feature>
<dbReference type="CDD" id="cd01127">
    <property type="entry name" value="TrwB_TraG_TraD_VirD4"/>
    <property type="match status" value="1"/>
</dbReference>